<gene>
    <name evidence="1" type="ORF">ACFPM4_10840</name>
</gene>
<sequence length="59" mass="6605">MMLKDKDHKSTASKQIDSKETLKPLQKLKTFEFDNSSGFSCDINTGICGPVEQQKEGKN</sequence>
<dbReference type="Proteomes" id="UP001596147">
    <property type="component" value="Unassembled WGS sequence"/>
</dbReference>
<keyword evidence="2" id="KW-1185">Reference proteome</keyword>
<name>A0ABW0LH35_9BACI</name>
<comment type="caution">
    <text evidence="1">The sequence shown here is derived from an EMBL/GenBank/DDBJ whole genome shotgun (WGS) entry which is preliminary data.</text>
</comment>
<organism evidence="1 2">
    <name type="scientific">Lederbergia graminis</name>
    <dbReference type="NCBI Taxonomy" id="735518"/>
    <lineage>
        <taxon>Bacteria</taxon>
        <taxon>Bacillati</taxon>
        <taxon>Bacillota</taxon>
        <taxon>Bacilli</taxon>
        <taxon>Bacillales</taxon>
        <taxon>Bacillaceae</taxon>
        <taxon>Lederbergia</taxon>
    </lineage>
</organism>
<dbReference type="EMBL" id="JBHSMC010000014">
    <property type="protein sequence ID" value="MFC5465244.1"/>
    <property type="molecule type" value="Genomic_DNA"/>
</dbReference>
<reference evidence="2" key="1">
    <citation type="journal article" date="2019" name="Int. J. Syst. Evol. Microbiol.">
        <title>The Global Catalogue of Microorganisms (GCM) 10K type strain sequencing project: providing services to taxonomists for standard genome sequencing and annotation.</title>
        <authorList>
            <consortium name="The Broad Institute Genomics Platform"/>
            <consortium name="The Broad Institute Genome Sequencing Center for Infectious Disease"/>
            <person name="Wu L."/>
            <person name="Ma J."/>
        </authorList>
    </citation>
    <scope>NUCLEOTIDE SEQUENCE [LARGE SCALE GENOMIC DNA]</scope>
    <source>
        <strain evidence="2">CGMCC 1.12237</strain>
    </source>
</reference>
<evidence type="ECO:0000313" key="1">
    <source>
        <dbReference type="EMBL" id="MFC5465244.1"/>
    </source>
</evidence>
<protein>
    <submittedName>
        <fullName evidence="1">Uncharacterized protein</fullName>
    </submittedName>
</protein>
<evidence type="ECO:0000313" key="2">
    <source>
        <dbReference type="Proteomes" id="UP001596147"/>
    </source>
</evidence>
<accession>A0ABW0LH35</accession>
<proteinExistence type="predicted"/>